<name>A0A4S2KNH4_9HYME</name>
<keyword evidence="2" id="KW-1185">Reference proteome</keyword>
<dbReference type="EMBL" id="QBLH01001725">
    <property type="protein sequence ID" value="TGZ51323.1"/>
    <property type="molecule type" value="Genomic_DNA"/>
</dbReference>
<evidence type="ECO:0000313" key="2">
    <source>
        <dbReference type="Proteomes" id="UP000310200"/>
    </source>
</evidence>
<sequence>MTHALQSRISQLQDGAHLTDDDAKLAIDAGPIMGEAYSILRAIERWRDGDDADLKTVQRKCSVAGGKTIDREIEPERSCKSFLADEPVLRDLLYGIPTEHDLFEVVCTINRLVFFYVIIRWINLELRVFSWAAAPI</sequence>
<protein>
    <submittedName>
        <fullName evidence="1">Uncharacterized protein</fullName>
    </submittedName>
</protein>
<dbReference type="Proteomes" id="UP000310200">
    <property type="component" value="Unassembled WGS sequence"/>
</dbReference>
<reference evidence="1 2" key="1">
    <citation type="journal article" date="2019" name="Philos. Trans. R. Soc. Lond., B, Biol. Sci.">
        <title>Ant behaviour and brain gene expression of defending hosts depend on the ecological success of the intruding social parasite.</title>
        <authorList>
            <person name="Kaur R."/>
            <person name="Stoldt M."/>
            <person name="Jongepier E."/>
            <person name="Feldmeyer B."/>
            <person name="Menzel F."/>
            <person name="Bornberg-Bauer E."/>
            <person name="Foitzik S."/>
        </authorList>
    </citation>
    <scope>NUCLEOTIDE SEQUENCE [LARGE SCALE GENOMIC DNA]</scope>
    <source>
        <tissue evidence="1">Whole body</tissue>
    </source>
</reference>
<evidence type="ECO:0000313" key="1">
    <source>
        <dbReference type="EMBL" id="TGZ51323.1"/>
    </source>
</evidence>
<comment type="caution">
    <text evidence="1">The sequence shown here is derived from an EMBL/GenBank/DDBJ whole genome shotgun (WGS) entry which is preliminary data.</text>
</comment>
<organism evidence="1 2">
    <name type="scientific">Temnothorax longispinosus</name>
    <dbReference type="NCBI Taxonomy" id="300112"/>
    <lineage>
        <taxon>Eukaryota</taxon>
        <taxon>Metazoa</taxon>
        <taxon>Ecdysozoa</taxon>
        <taxon>Arthropoda</taxon>
        <taxon>Hexapoda</taxon>
        <taxon>Insecta</taxon>
        <taxon>Pterygota</taxon>
        <taxon>Neoptera</taxon>
        <taxon>Endopterygota</taxon>
        <taxon>Hymenoptera</taxon>
        <taxon>Apocrita</taxon>
        <taxon>Aculeata</taxon>
        <taxon>Formicoidea</taxon>
        <taxon>Formicidae</taxon>
        <taxon>Myrmicinae</taxon>
        <taxon>Temnothorax</taxon>
    </lineage>
</organism>
<accession>A0A4S2KNH4</accession>
<dbReference type="AlphaFoldDB" id="A0A4S2KNH4"/>
<gene>
    <name evidence="1" type="ORF">DBV15_06416</name>
</gene>
<proteinExistence type="predicted"/>